<evidence type="ECO:0000256" key="1">
    <source>
        <dbReference type="ARBA" id="ARBA00009437"/>
    </source>
</evidence>
<dbReference type="Pfam" id="PF00126">
    <property type="entry name" value="HTH_1"/>
    <property type="match status" value="1"/>
</dbReference>
<comment type="similarity">
    <text evidence="1">Belongs to the LysR transcriptional regulatory family.</text>
</comment>
<dbReference type="InterPro" id="IPR036388">
    <property type="entry name" value="WH-like_DNA-bd_sf"/>
</dbReference>
<dbReference type="PANTHER" id="PTHR30126:SF40">
    <property type="entry name" value="HTH-TYPE TRANSCRIPTIONAL REGULATOR GLTR"/>
    <property type="match status" value="1"/>
</dbReference>
<organism evidence="6 7">
    <name type="scientific">Parasutterella excrementihominis</name>
    <dbReference type="NCBI Taxonomy" id="487175"/>
    <lineage>
        <taxon>Bacteria</taxon>
        <taxon>Pseudomonadati</taxon>
        <taxon>Pseudomonadota</taxon>
        <taxon>Betaproteobacteria</taxon>
        <taxon>Burkholderiales</taxon>
        <taxon>Sutterellaceae</taxon>
        <taxon>Parasutterella</taxon>
    </lineage>
</organism>
<feature type="domain" description="HTH lysR-type" evidence="5">
    <location>
        <begin position="15"/>
        <end position="64"/>
    </location>
</feature>
<dbReference type="GO" id="GO:0003700">
    <property type="term" value="F:DNA-binding transcription factor activity"/>
    <property type="evidence" value="ECO:0007669"/>
    <property type="project" value="InterPro"/>
</dbReference>
<evidence type="ECO:0000256" key="4">
    <source>
        <dbReference type="ARBA" id="ARBA00023163"/>
    </source>
</evidence>
<dbReference type="PANTHER" id="PTHR30126">
    <property type="entry name" value="HTH-TYPE TRANSCRIPTIONAL REGULATOR"/>
    <property type="match status" value="1"/>
</dbReference>
<evidence type="ECO:0000259" key="5">
    <source>
        <dbReference type="PROSITE" id="PS50931"/>
    </source>
</evidence>
<dbReference type="InterPro" id="IPR005119">
    <property type="entry name" value="LysR_subst-bd"/>
</dbReference>
<dbReference type="SUPFAM" id="SSF53850">
    <property type="entry name" value="Periplasmic binding protein-like II"/>
    <property type="match status" value="1"/>
</dbReference>
<dbReference type="GO" id="GO:0000976">
    <property type="term" value="F:transcription cis-regulatory region binding"/>
    <property type="evidence" value="ECO:0007669"/>
    <property type="project" value="TreeGrafter"/>
</dbReference>
<dbReference type="PROSITE" id="PS50931">
    <property type="entry name" value="HTH_LYSR"/>
    <property type="match status" value="1"/>
</dbReference>
<keyword evidence="2" id="KW-0805">Transcription regulation</keyword>
<dbReference type="Pfam" id="PF03466">
    <property type="entry name" value="LysR_substrate"/>
    <property type="match status" value="1"/>
</dbReference>
<evidence type="ECO:0000313" key="6">
    <source>
        <dbReference type="EMBL" id="MTU42468.1"/>
    </source>
</evidence>
<proteinExistence type="inferred from homology"/>
<dbReference type="GeneID" id="43348328"/>
<dbReference type="Gene3D" id="3.40.190.290">
    <property type="match status" value="1"/>
</dbReference>
<keyword evidence="4" id="KW-0804">Transcription</keyword>
<dbReference type="Gene3D" id="1.10.10.10">
    <property type="entry name" value="Winged helix-like DNA-binding domain superfamily/Winged helix DNA-binding domain"/>
    <property type="match status" value="1"/>
</dbReference>
<evidence type="ECO:0000256" key="3">
    <source>
        <dbReference type="ARBA" id="ARBA00023125"/>
    </source>
</evidence>
<sequence length="328" mass="37567">MNVPETVFSHEWLLFLSVCESKSLKETAERFNISTSSASRSLKRLEDSVGVTLFDRCSKPMVLTESGKRLYRQVLPAMKITQEAMEQVREENYLFSDLRIGFLESMSLHLAPQFLSTFKKKVGRITCLTGSSDRLLECLRTHDLDIIISSDPALRYTDWRRLMIIREPSVAVFPKAFKFEDNHAKNWQSLSLCNLPFINSYEKSGRGKLVNNFLLTYGIQLNGKINVDNLAIKLAMVVDNNGWTITSPLSLMTHSAFLDKVTLSALPGLGMERKIYLLSRSDFSQELFESIAREICRIYKESVMPTLKKMTPELKDSYFVPDFDEEIN</sequence>
<reference evidence="6 7" key="1">
    <citation type="journal article" date="2019" name="Nat. Med.">
        <title>A library of human gut bacterial isolates paired with longitudinal multiomics data enables mechanistic microbiome research.</title>
        <authorList>
            <person name="Poyet M."/>
            <person name="Groussin M."/>
            <person name="Gibbons S.M."/>
            <person name="Avila-Pacheco J."/>
            <person name="Jiang X."/>
            <person name="Kearney S.M."/>
            <person name="Perrotta A.R."/>
            <person name="Berdy B."/>
            <person name="Zhao S."/>
            <person name="Lieberman T.D."/>
            <person name="Swanson P.K."/>
            <person name="Smith M."/>
            <person name="Roesemann S."/>
            <person name="Alexander J.E."/>
            <person name="Rich S.A."/>
            <person name="Livny J."/>
            <person name="Vlamakis H."/>
            <person name="Clish C."/>
            <person name="Bullock K."/>
            <person name="Deik A."/>
            <person name="Scott J."/>
            <person name="Pierce K.A."/>
            <person name="Xavier R.J."/>
            <person name="Alm E.J."/>
        </authorList>
    </citation>
    <scope>NUCLEOTIDE SEQUENCE [LARGE SCALE GENOMIC DNA]</scope>
    <source>
        <strain evidence="6 7">BIOML-A2</strain>
    </source>
</reference>
<dbReference type="InterPro" id="IPR000847">
    <property type="entry name" value="LysR_HTH_N"/>
</dbReference>
<dbReference type="CDD" id="cd05466">
    <property type="entry name" value="PBP2_LTTR_substrate"/>
    <property type="match status" value="1"/>
</dbReference>
<accession>A0A6I3S978</accession>
<comment type="caution">
    <text evidence="6">The sequence shown here is derived from an EMBL/GenBank/DDBJ whole genome shotgun (WGS) entry which is preliminary data.</text>
</comment>
<evidence type="ECO:0000256" key="2">
    <source>
        <dbReference type="ARBA" id="ARBA00023015"/>
    </source>
</evidence>
<evidence type="ECO:0000313" key="7">
    <source>
        <dbReference type="Proteomes" id="UP000462362"/>
    </source>
</evidence>
<keyword evidence="3" id="KW-0238">DNA-binding</keyword>
<dbReference type="Proteomes" id="UP000462362">
    <property type="component" value="Unassembled WGS sequence"/>
</dbReference>
<dbReference type="InterPro" id="IPR036390">
    <property type="entry name" value="WH_DNA-bd_sf"/>
</dbReference>
<dbReference type="EMBL" id="WNCL01000004">
    <property type="protein sequence ID" value="MTU42468.1"/>
    <property type="molecule type" value="Genomic_DNA"/>
</dbReference>
<dbReference type="RefSeq" id="WP_008863787.1">
    <property type="nucleotide sequence ID" value="NZ_CATXDL010000002.1"/>
</dbReference>
<dbReference type="SUPFAM" id="SSF46785">
    <property type="entry name" value="Winged helix' DNA-binding domain"/>
    <property type="match status" value="1"/>
</dbReference>
<name>A0A6I3S978_9BURK</name>
<protein>
    <submittedName>
        <fullName evidence="6">LysR family transcriptional regulator</fullName>
    </submittedName>
</protein>
<gene>
    <name evidence="6" type="ORF">GMD42_02295</name>
</gene>
<dbReference type="AlphaFoldDB" id="A0A6I3S978"/>